<comment type="caution">
    <text evidence="3">The sequence shown here is derived from an EMBL/GenBank/DDBJ whole genome shotgun (WGS) entry which is preliminary data.</text>
</comment>
<dbReference type="Proteomes" id="UP000593561">
    <property type="component" value="Unassembled WGS sequence"/>
</dbReference>
<dbReference type="Pfam" id="PF14291">
    <property type="entry name" value="DUF4371"/>
    <property type="match status" value="1"/>
</dbReference>
<gene>
    <name evidence="3" type="ORF">Godav_028053</name>
</gene>
<organism evidence="3 4">
    <name type="scientific">Gossypium davidsonii</name>
    <name type="common">Davidson's cotton</name>
    <name type="synonym">Gossypium klotzschianum subsp. davidsonii</name>
    <dbReference type="NCBI Taxonomy" id="34287"/>
    <lineage>
        <taxon>Eukaryota</taxon>
        <taxon>Viridiplantae</taxon>
        <taxon>Streptophyta</taxon>
        <taxon>Embryophyta</taxon>
        <taxon>Tracheophyta</taxon>
        <taxon>Spermatophyta</taxon>
        <taxon>Magnoliopsida</taxon>
        <taxon>eudicotyledons</taxon>
        <taxon>Gunneridae</taxon>
        <taxon>Pentapetalae</taxon>
        <taxon>rosids</taxon>
        <taxon>malvids</taxon>
        <taxon>Malvales</taxon>
        <taxon>Malvaceae</taxon>
        <taxon>Malvoideae</taxon>
        <taxon>Gossypium</taxon>
    </lineage>
</organism>
<evidence type="ECO:0000313" key="4">
    <source>
        <dbReference type="Proteomes" id="UP000593561"/>
    </source>
</evidence>
<dbReference type="PANTHER" id="PTHR45749">
    <property type="match status" value="1"/>
</dbReference>
<evidence type="ECO:0000256" key="1">
    <source>
        <dbReference type="SAM" id="MobiDB-lite"/>
    </source>
</evidence>
<feature type="domain" description="DUF4371" evidence="2">
    <location>
        <begin position="238"/>
        <end position="374"/>
    </location>
</feature>
<accession>A0A7J8RYN1</accession>
<sequence>MEPCPRANGSVPPFGGESLTVGAVMVNDDRVKETCAHKPWMLFERRPRLPLGILKETEKGKRARSEDSPKASIKGKRVTDRDRVSGYKLSGGLNYAGDRGKLKGQRMETNPSNQRLLGSIVLWRAKIPKKTQVSLVVQLEINLLKVAMTLKEGVLDLAKHSIIIFKENDPSNTIELADDDRTKVLDSDVPLAKPVNNMVELISSQIGKKCDTRGLKVVEKQLEVEDKVNEGSKYPFVTHVGKDANSLHKNAMKNYLDLHNSLKNIERIIDKQNSEQVARNRLQLKVSIDAGKWLVFQGSAFKGRFEAQDSRNRCNFLELIKLLSSYNEDVGAIVLENVLKKAQYVSLTILKDILSILARKILGFIWEEIGNSNFFCSSQAHI</sequence>
<dbReference type="PANTHER" id="PTHR45749:SF37">
    <property type="entry name" value="OS05G0311600 PROTEIN"/>
    <property type="match status" value="1"/>
</dbReference>
<dbReference type="InterPro" id="IPR025398">
    <property type="entry name" value="DUF4371"/>
</dbReference>
<dbReference type="EMBL" id="JABFAC010000007">
    <property type="protein sequence ID" value="MBA0618755.1"/>
    <property type="molecule type" value="Genomic_DNA"/>
</dbReference>
<evidence type="ECO:0000259" key="2">
    <source>
        <dbReference type="Pfam" id="PF14291"/>
    </source>
</evidence>
<evidence type="ECO:0000313" key="3">
    <source>
        <dbReference type="EMBL" id="MBA0618755.1"/>
    </source>
</evidence>
<protein>
    <recommendedName>
        <fullName evidence="2">DUF4371 domain-containing protein</fullName>
    </recommendedName>
</protein>
<name>A0A7J8RYN1_GOSDV</name>
<dbReference type="AlphaFoldDB" id="A0A7J8RYN1"/>
<keyword evidence="4" id="KW-1185">Reference proteome</keyword>
<feature type="compositionally biased region" description="Basic and acidic residues" evidence="1">
    <location>
        <begin position="55"/>
        <end position="69"/>
    </location>
</feature>
<reference evidence="3 4" key="1">
    <citation type="journal article" date="2019" name="Genome Biol. Evol.">
        <title>Insights into the evolution of the New World diploid cottons (Gossypium, subgenus Houzingenia) based on genome sequencing.</title>
        <authorList>
            <person name="Grover C.E."/>
            <person name="Arick M.A. 2nd"/>
            <person name="Thrash A."/>
            <person name="Conover J.L."/>
            <person name="Sanders W.S."/>
            <person name="Peterson D.G."/>
            <person name="Frelichowski J.E."/>
            <person name="Scheffler J.A."/>
            <person name="Scheffler B.E."/>
            <person name="Wendel J.F."/>
        </authorList>
    </citation>
    <scope>NUCLEOTIDE SEQUENCE [LARGE SCALE GENOMIC DNA]</scope>
    <source>
        <strain evidence="3">27</strain>
        <tissue evidence="3">Leaf</tissue>
    </source>
</reference>
<feature type="region of interest" description="Disordered" evidence="1">
    <location>
        <begin position="55"/>
        <end position="79"/>
    </location>
</feature>
<proteinExistence type="predicted"/>